<accession>A0AAW1NID7</accession>
<dbReference type="GO" id="GO:0006338">
    <property type="term" value="P:chromatin remodeling"/>
    <property type="evidence" value="ECO:0007669"/>
    <property type="project" value="TreeGrafter"/>
</dbReference>
<dbReference type="PROSITE" id="PS51293">
    <property type="entry name" value="SANT"/>
    <property type="match status" value="1"/>
</dbReference>
<dbReference type="CDD" id="cd00167">
    <property type="entry name" value="SANT"/>
    <property type="match status" value="1"/>
</dbReference>
<evidence type="ECO:0008006" key="8">
    <source>
        <dbReference type="Google" id="ProtNLM"/>
    </source>
</evidence>
<protein>
    <recommendedName>
        <fullName evidence="8">Transcriptional adapter</fullName>
    </recommendedName>
</protein>
<feature type="region of interest" description="Disordered" evidence="2">
    <location>
        <begin position="1"/>
        <end position="23"/>
    </location>
</feature>
<feature type="region of interest" description="Disordered" evidence="2">
    <location>
        <begin position="232"/>
        <end position="299"/>
    </location>
</feature>
<comment type="caution">
    <text evidence="6">The sequence shown here is derived from an EMBL/GenBank/DDBJ whole genome shotgun (WGS) entry which is preliminary data.</text>
</comment>
<organism evidence="6 7">
    <name type="scientific">Symbiochloris irregularis</name>
    <dbReference type="NCBI Taxonomy" id="706552"/>
    <lineage>
        <taxon>Eukaryota</taxon>
        <taxon>Viridiplantae</taxon>
        <taxon>Chlorophyta</taxon>
        <taxon>core chlorophytes</taxon>
        <taxon>Trebouxiophyceae</taxon>
        <taxon>Trebouxiales</taxon>
        <taxon>Trebouxiaceae</taxon>
        <taxon>Symbiochloris</taxon>
    </lineage>
</organism>
<dbReference type="InterPro" id="IPR017884">
    <property type="entry name" value="SANT_dom"/>
</dbReference>
<dbReference type="InterPro" id="IPR007526">
    <property type="entry name" value="SWIRM"/>
</dbReference>
<keyword evidence="7" id="KW-1185">Reference proteome</keyword>
<proteinExistence type="predicted"/>
<keyword evidence="1" id="KW-0539">Nucleus</keyword>
<dbReference type="AlphaFoldDB" id="A0AAW1NID7"/>
<dbReference type="Pfam" id="PF00249">
    <property type="entry name" value="Myb_DNA-binding"/>
    <property type="match status" value="1"/>
</dbReference>
<dbReference type="PANTHER" id="PTHR12374:SF20">
    <property type="entry name" value="TRANSCRIPTIONAL ADAPTER 2-ALPHA"/>
    <property type="match status" value="1"/>
</dbReference>
<evidence type="ECO:0000259" key="3">
    <source>
        <dbReference type="PROSITE" id="PS50090"/>
    </source>
</evidence>
<dbReference type="EMBL" id="JALJOQ010000315">
    <property type="protein sequence ID" value="KAK9785179.1"/>
    <property type="molecule type" value="Genomic_DNA"/>
</dbReference>
<dbReference type="GO" id="GO:0005634">
    <property type="term" value="C:nucleus"/>
    <property type="evidence" value="ECO:0007669"/>
    <property type="project" value="TreeGrafter"/>
</dbReference>
<feature type="domain" description="Myb-like" evidence="3">
    <location>
        <begin position="61"/>
        <end position="104"/>
    </location>
</feature>
<dbReference type="FunFam" id="1.10.10.10:FF:000087">
    <property type="entry name" value="Transcriptional adapter 2"/>
    <property type="match status" value="1"/>
</dbReference>
<feature type="region of interest" description="Disordered" evidence="2">
    <location>
        <begin position="154"/>
        <end position="194"/>
    </location>
</feature>
<evidence type="ECO:0000259" key="4">
    <source>
        <dbReference type="PROSITE" id="PS50934"/>
    </source>
</evidence>
<dbReference type="InterPro" id="IPR009057">
    <property type="entry name" value="Homeodomain-like_sf"/>
</dbReference>
<dbReference type="Gene3D" id="1.10.10.10">
    <property type="entry name" value="Winged helix-like DNA-binding domain superfamily/Winged helix DNA-binding domain"/>
    <property type="match status" value="1"/>
</dbReference>
<dbReference type="InterPro" id="IPR036388">
    <property type="entry name" value="WH-like_DNA-bd_sf"/>
</dbReference>
<gene>
    <name evidence="6" type="ORF">WJX73_004995</name>
</gene>
<dbReference type="GO" id="GO:0003713">
    <property type="term" value="F:transcription coactivator activity"/>
    <property type="evidence" value="ECO:0007669"/>
    <property type="project" value="TreeGrafter"/>
</dbReference>
<dbReference type="PANTHER" id="PTHR12374">
    <property type="entry name" value="TRANSCRIPTIONAL ADAPTOR 2 ADA2 -RELATED"/>
    <property type="match status" value="1"/>
</dbReference>
<reference evidence="6 7" key="1">
    <citation type="journal article" date="2024" name="Nat. Commun.">
        <title>Phylogenomics reveals the evolutionary origins of lichenization in chlorophyte algae.</title>
        <authorList>
            <person name="Puginier C."/>
            <person name="Libourel C."/>
            <person name="Otte J."/>
            <person name="Skaloud P."/>
            <person name="Haon M."/>
            <person name="Grisel S."/>
            <person name="Petersen M."/>
            <person name="Berrin J.G."/>
            <person name="Delaux P.M."/>
            <person name="Dal Grande F."/>
            <person name="Keller J."/>
        </authorList>
    </citation>
    <scope>NUCLEOTIDE SEQUENCE [LARGE SCALE GENOMIC DNA]</scope>
    <source>
        <strain evidence="6 7">SAG 2036</strain>
    </source>
</reference>
<dbReference type="FunFam" id="1.10.10.60:FF:000110">
    <property type="entry name" value="Transcriptional adapter"/>
    <property type="match status" value="1"/>
</dbReference>
<evidence type="ECO:0000256" key="2">
    <source>
        <dbReference type="SAM" id="MobiDB-lite"/>
    </source>
</evidence>
<dbReference type="SUPFAM" id="SSF46689">
    <property type="entry name" value="Homeodomain-like"/>
    <property type="match status" value="2"/>
</dbReference>
<dbReference type="Proteomes" id="UP001465755">
    <property type="component" value="Unassembled WGS sequence"/>
</dbReference>
<dbReference type="Gene3D" id="1.10.10.60">
    <property type="entry name" value="Homeodomain-like"/>
    <property type="match status" value="1"/>
</dbReference>
<feature type="compositionally biased region" description="Low complexity" evidence="2">
    <location>
        <begin position="279"/>
        <end position="291"/>
    </location>
</feature>
<feature type="domain" description="SANT" evidence="5">
    <location>
        <begin position="56"/>
        <end position="108"/>
    </location>
</feature>
<dbReference type="InterPro" id="IPR055141">
    <property type="entry name" value="TADA2A_B-like_dom"/>
</dbReference>
<evidence type="ECO:0000313" key="7">
    <source>
        <dbReference type="Proteomes" id="UP001465755"/>
    </source>
</evidence>
<feature type="domain" description="SWIRM" evidence="4">
    <location>
        <begin position="499"/>
        <end position="596"/>
    </location>
</feature>
<dbReference type="InterPro" id="IPR001005">
    <property type="entry name" value="SANT/Myb"/>
</dbReference>
<dbReference type="PROSITE" id="PS50090">
    <property type="entry name" value="MYB_LIKE"/>
    <property type="match status" value="1"/>
</dbReference>
<dbReference type="Pfam" id="PF22941">
    <property type="entry name" value="TADA2A-like_3rd"/>
    <property type="match status" value="1"/>
</dbReference>
<evidence type="ECO:0000256" key="1">
    <source>
        <dbReference type="ARBA" id="ARBA00023242"/>
    </source>
</evidence>
<dbReference type="GO" id="GO:0006357">
    <property type="term" value="P:regulation of transcription by RNA polymerase II"/>
    <property type="evidence" value="ECO:0007669"/>
    <property type="project" value="TreeGrafter"/>
</dbReference>
<dbReference type="GO" id="GO:0003682">
    <property type="term" value="F:chromatin binding"/>
    <property type="evidence" value="ECO:0007669"/>
    <property type="project" value="TreeGrafter"/>
</dbReference>
<dbReference type="PROSITE" id="PS50934">
    <property type="entry name" value="SWIRM"/>
    <property type="match status" value="1"/>
</dbReference>
<sequence length="606" mass="64959">MAPPDKNAPGSRVKRRKGPQGTPLGVLDQLGKRAMFHCNNCHDHAYRVVDNLAFPIFHPDWGADEEMLLLEAVDMVGLGNWEAVATHVATKSSQQCMQHYRAIYLNSPAFPRPTAVPDMADLNPMQVAEKRWADRRTEAQQFLQNAAASLIKAAVPGRTPTPPIGGVLPSKSSTPPPVPASQSSTPPLRPNSEDLLVTSAGPLAMENAAQLALATGLLQPGAIKAEIHSATGHKGSTAGDASATADGEEQKPAHAEQGTKQPAGRGKGERGLPGTSTEPAAAADGSTPASAVPSDRAPKVFGNQVEITGYQARRNEFEPEYDNAAEAIVADLEFKEDDTEAERAGKLHLVTIYNARLDQREYRRKFVLERGLLNVRRFQALEKRWSAGEREVHLRMRALARYMPRGEHEALAEGLLTEQRLRSRIQELKEARRAELAFGTPMTAAAVLQTPMTQQSQPWLGSLRSAAGAATTSAAAPGNWVASAAAADSRGMAAAVAADRQRIAGVALNIADFPGTDLLSSKERELCANLRLLPSHYLAAKAGLLAEDQHRNGLPRSDAHAALPLLLDANRLGRIWDLMYSSGWLCCSTDPSSAPGVPSSHAESSL</sequence>
<dbReference type="SMART" id="SM00717">
    <property type="entry name" value="SANT"/>
    <property type="match status" value="1"/>
</dbReference>
<evidence type="ECO:0000259" key="5">
    <source>
        <dbReference type="PROSITE" id="PS51293"/>
    </source>
</evidence>
<evidence type="ECO:0000313" key="6">
    <source>
        <dbReference type="EMBL" id="KAK9785179.1"/>
    </source>
</evidence>
<name>A0AAW1NID7_9CHLO</name>